<proteinExistence type="predicted"/>
<evidence type="ECO:0000313" key="1">
    <source>
        <dbReference type="EMBL" id="MBV7256810.1"/>
    </source>
</evidence>
<dbReference type="RefSeq" id="WP_218445564.1">
    <property type="nucleotide sequence ID" value="NZ_JAGSPA010000002.1"/>
</dbReference>
<sequence length="172" mass="18183">MANETETPEGTSIDAEENARVASRRRVLKLGAIAVPAVATLSPSMAMANNGGGAAVSMMACQVRIPSRIDADGDVVPDNAHVFRQGGHWVYKKDPNSKQKTRVFRVGSNFSYSGQQIKDATAGGVINPPAGVGRHKFEAHVRYMQHVRSGNVPGAGLSCLVSLTNSLNVANI</sequence>
<keyword evidence="2" id="KW-1185">Reference proteome</keyword>
<dbReference type="PROSITE" id="PS51318">
    <property type="entry name" value="TAT"/>
    <property type="match status" value="1"/>
</dbReference>
<protein>
    <recommendedName>
        <fullName evidence="3">Tat pathway signal protein</fullName>
    </recommendedName>
</protein>
<evidence type="ECO:0008006" key="3">
    <source>
        <dbReference type="Google" id="ProtNLM"/>
    </source>
</evidence>
<dbReference type="EMBL" id="JAGSPA010000002">
    <property type="protein sequence ID" value="MBV7256810.1"/>
    <property type="molecule type" value="Genomic_DNA"/>
</dbReference>
<name>A0ABS6SEK9_9SPHN</name>
<reference evidence="1 2" key="1">
    <citation type="submission" date="2021-04" db="EMBL/GenBank/DDBJ databases">
        <authorList>
            <person name="Pira H."/>
            <person name="Risdian C."/>
            <person name="Wink J."/>
        </authorList>
    </citation>
    <scope>NUCLEOTIDE SEQUENCE [LARGE SCALE GENOMIC DNA]</scope>
    <source>
        <strain evidence="1 2">WHA3</strain>
    </source>
</reference>
<evidence type="ECO:0000313" key="2">
    <source>
        <dbReference type="Proteomes" id="UP000722336"/>
    </source>
</evidence>
<organism evidence="1 2">
    <name type="scientific">Pacificimonas pallii</name>
    <dbReference type="NCBI Taxonomy" id="2827236"/>
    <lineage>
        <taxon>Bacteria</taxon>
        <taxon>Pseudomonadati</taxon>
        <taxon>Pseudomonadota</taxon>
        <taxon>Alphaproteobacteria</taxon>
        <taxon>Sphingomonadales</taxon>
        <taxon>Sphingosinicellaceae</taxon>
        <taxon>Pacificimonas</taxon>
    </lineage>
</organism>
<accession>A0ABS6SEK9</accession>
<comment type="caution">
    <text evidence="1">The sequence shown here is derived from an EMBL/GenBank/DDBJ whole genome shotgun (WGS) entry which is preliminary data.</text>
</comment>
<gene>
    <name evidence="1" type="ORF">KCG44_08420</name>
</gene>
<dbReference type="Proteomes" id="UP000722336">
    <property type="component" value="Unassembled WGS sequence"/>
</dbReference>
<dbReference type="InterPro" id="IPR006311">
    <property type="entry name" value="TAT_signal"/>
</dbReference>